<dbReference type="Proteomes" id="UP000016931">
    <property type="component" value="Unassembled WGS sequence"/>
</dbReference>
<dbReference type="AlphaFoldDB" id="M3CCN1"/>
<protein>
    <submittedName>
        <fullName evidence="1">Uncharacterized protein</fullName>
    </submittedName>
</protein>
<dbReference type="HOGENOM" id="CLU_1653228_0_0_1"/>
<dbReference type="OrthoDB" id="3626022at2759"/>
<evidence type="ECO:0000313" key="2">
    <source>
        <dbReference type="Proteomes" id="UP000016931"/>
    </source>
</evidence>
<dbReference type="GeneID" id="27903791"/>
<keyword evidence="2" id="KW-1185">Reference proteome</keyword>
<proteinExistence type="predicted"/>
<accession>M3CCN1</accession>
<dbReference type="EMBL" id="KB456268">
    <property type="protein sequence ID" value="EMF10162.1"/>
    <property type="molecule type" value="Genomic_DNA"/>
</dbReference>
<dbReference type="eggNOG" id="ENOG502THUA">
    <property type="taxonomic scope" value="Eukaryota"/>
</dbReference>
<dbReference type="RefSeq" id="XP_016758283.1">
    <property type="nucleotide sequence ID" value="XM_016906654.1"/>
</dbReference>
<evidence type="ECO:0000313" key="1">
    <source>
        <dbReference type="EMBL" id="EMF10162.1"/>
    </source>
</evidence>
<organism evidence="1 2">
    <name type="scientific">Sphaerulina musiva (strain SO2202)</name>
    <name type="common">Poplar stem canker fungus</name>
    <name type="synonym">Septoria musiva</name>
    <dbReference type="NCBI Taxonomy" id="692275"/>
    <lineage>
        <taxon>Eukaryota</taxon>
        <taxon>Fungi</taxon>
        <taxon>Dikarya</taxon>
        <taxon>Ascomycota</taxon>
        <taxon>Pezizomycotina</taxon>
        <taxon>Dothideomycetes</taxon>
        <taxon>Dothideomycetidae</taxon>
        <taxon>Mycosphaerellales</taxon>
        <taxon>Mycosphaerellaceae</taxon>
        <taxon>Sphaerulina</taxon>
    </lineage>
</organism>
<gene>
    <name evidence="1" type="ORF">SEPMUDRAFT_151181</name>
</gene>
<reference evidence="1 2" key="1">
    <citation type="journal article" date="2012" name="PLoS Pathog.">
        <title>Diverse lifestyles and strategies of plant pathogenesis encoded in the genomes of eighteen Dothideomycetes fungi.</title>
        <authorList>
            <person name="Ohm R.A."/>
            <person name="Feau N."/>
            <person name="Henrissat B."/>
            <person name="Schoch C.L."/>
            <person name="Horwitz B.A."/>
            <person name="Barry K.W."/>
            <person name="Condon B.J."/>
            <person name="Copeland A.C."/>
            <person name="Dhillon B."/>
            <person name="Glaser F."/>
            <person name="Hesse C.N."/>
            <person name="Kosti I."/>
            <person name="LaButti K."/>
            <person name="Lindquist E.A."/>
            <person name="Lucas S."/>
            <person name="Salamov A.A."/>
            <person name="Bradshaw R.E."/>
            <person name="Ciuffetti L."/>
            <person name="Hamelin R.C."/>
            <person name="Kema G.H.J."/>
            <person name="Lawrence C."/>
            <person name="Scott J.A."/>
            <person name="Spatafora J.W."/>
            <person name="Turgeon B.G."/>
            <person name="de Wit P.J.G.M."/>
            <person name="Zhong S."/>
            <person name="Goodwin S.B."/>
            <person name="Grigoriev I.V."/>
        </authorList>
    </citation>
    <scope>NUCLEOTIDE SEQUENCE [LARGE SCALE GENOMIC DNA]</scope>
    <source>
        <strain evidence="1 2">SO2202</strain>
    </source>
</reference>
<name>M3CCN1_SPHMS</name>
<sequence>MTSHGFSWCSCPYCPNDNDSRRSTRYLSYVPYYEAGHQHSICRWCELWQQYVPGFELSPMYRIYAHAFETIHDFFRGAEQHTSTQEISRMIRGVAKYVDGQNLMEYRMYRLQELVYELHALAARVRDLAECEMLPLGMRGGGGGGGGLAYNRSPRAIGYR</sequence>